<dbReference type="AlphaFoldDB" id="A0AA38SYJ2"/>
<sequence>MITTRRFWTFNTLLGAFLDLFVAYFLLCGATIAFFAAKFLSLFGFNFGIIPDSDFTNILFDHPTHKISDVQFAVARNFPFDSIFLRVQQNGIETDGLDHLDVGDDGFRELEGEASCSSKSDARKIVNDDRFEKEKGFDMKGKGGVNNYRLRGSIRRRRKASLDGGKQQPNSSVSASSSPNWVTCLEDQTKEPNSQLEDEAETPMVMKSDDLMNESGNNPNGVKERVAIDEGDNDTRIISLTQELEEERAARAALYVELDEERNAAATAADEAMAMILRLQEEKASIEMESQEMNIMKEILLRREREKHFLEKEVEAYRQMAGLDNDQLNVQDFNEDPELILQDLTMLVANRKNSGNEDVELLKPEDIEKTIAIVGEVPSLEVKAGDAAFNGNKELNKQLAEPESRVYDVHVIDNEPKSSDESKGSKKRRPTMEGEVSRSGSEVAIMRLPPMSVNSARRNSTSVLDSERIRIDTEVGLLRERLRIVQEGREKLNFSVDTREKESLQLQLLEDIARQLQEIRMLTEPRTSRQGSLPLPSSKVQI</sequence>
<dbReference type="PANTHER" id="PTHR31422">
    <property type="entry name" value="BNAANNG28530D PROTEIN"/>
    <property type="match status" value="1"/>
</dbReference>
<evidence type="ECO:0000256" key="7">
    <source>
        <dbReference type="SAM" id="Phobius"/>
    </source>
</evidence>
<feature type="transmembrane region" description="Helical" evidence="7">
    <location>
        <begin position="12"/>
        <end position="37"/>
    </location>
</feature>
<accession>A0AA38SYJ2</accession>
<feature type="region of interest" description="Disordered" evidence="6">
    <location>
        <begin position="412"/>
        <end position="442"/>
    </location>
</feature>
<organism evidence="9 10">
    <name type="scientific">Centaurea solstitialis</name>
    <name type="common">yellow star-thistle</name>
    <dbReference type="NCBI Taxonomy" id="347529"/>
    <lineage>
        <taxon>Eukaryota</taxon>
        <taxon>Viridiplantae</taxon>
        <taxon>Streptophyta</taxon>
        <taxon>Embryophyta</taxon>
        <taxon>Tracheophyta</taxon>
        <taxon>Spermatophyta</taxon>
        <taxon>Magnoliopsida</taxon>
        <taxon>eudicotyledons</taxon>
        <taxon>Gunneridae</taxon>
        <taxon>Pentapetalae</taxon>
        <taxon>asterids</taxon>
        <taxon>campanulids</taxon>
        <taxon>Asterales</taxon>
        <taxon>Asteraceae</taxon>
        <taxon>Carduoideae</taxon>
        <taxon>Cardueae</taxon>
        <taxon>Centaureinae</taxon>
        <taxon>Centaurea</taxon>
    </lineage>
</organism>
<evidence type="ECO:0000256" key="2">
    <source>
        <dbReference type="ARBA" id="ARBA00022692"/>
    </source>
</evidence>
<keyword evidence="10" id="KW-1185">Reference proteome</keyword>
<feature type="region of interest" description="Disordered" evidence="6">
    <location>
        <begin position="157"/>
        <end position="180"/>
    </location>
</feature>
<keyword evidence="4 7" id="KW-0472">Membrane</keyword>
<evidence type="ECO:0000256" key="4">
    <source>
        <dbReference type="ARBA" id="ARBA00023136"/>
    </source>
</evidence>
<keyword evidence="5" id="KW-0175">Coiled coil</keyword>
<comment type="subcellular location">
    <subcellularLocation>
        <location evidence="1">Membrane</location>
    </subcellularLocation>
</comment>
<evidence type="ECO:0000256" key="1">
    <source>
        <dbReference type="ARBA" id="ARBA00004370"/>
    </source>
</evidence>
<evidence type="ECO:0000256" key="6">
    <source>
        <dbReference type="SAM" id="MobiDB-lite"/>
    </source>
</evidence>
<gene>
    <name evidence="9" type="ORF">OSB04_028063</name>
</gene>
<evidence type="ECO:0000256" key="5">
    <source>
        <dbReference type="SAM" id="Coils"/>
    </source>
</evidence>
<feature type="coiled-coil region" evidence="5">
    <location>
        <begin position="244"/>
        <end position="320"/>
    </location>
</feature>
<protein>
    <recommendedName>
        <fullName evidence="8">GTD-binding domain-containing protein</fullName>
    </recommendedName>
</protein>
<keyword evidence="3 7" id="KW-1133">Transmembrane helix</keyword>
<comment type="caution">
    <text evidence="9">The sequence shown here is derived from an EMBL/GenBank/DDBJ whole genome shotgun (WGS) entry which is preliminary data.</text>
</comment>
<feature type="compositionally biased region" description="Basic and acidic residues" evidence="6">
    <location>
        <begin position="412"/>
        <end position="436"/>
    </location>
</feature>
<evidence type="ECO:0000256" key="3">
    <source>
        <dbReference type="ARBA" id="ARBA00022989"/>
    </source>
</evidence>
<dbReference type="GO" id="GO:0080115">
    <property type="term" value="F:myosin XI tail binding"/>
    <property type="evidence" value="ECO:0007669"/>
    <property type="project" value="UniProtKB-ARBA"/>
</dbReference>
<proteinExistence type="predicted"/>
<evidence type="ECO:0000259" key="8">
    <source>
        <dbReference type="PROSITE" id="PS51775"/>
    </source>
</evidence>
<dbReference type="GO" id="GO:0016020">
    <property type="term" value="C:membrane"/>
    <property type="evidence" value="ECO:0007669"/>
    <property type="project" value="UniProtKB-SubCell"/>
</dbReference>
<dbReference type="PANTHER" id="PTHR31422:SF3">
    <property type="entry name" value="GTD-BINDING DOMAIN-CONTAINING PROTEIN"/>
    <property type="match status" value="1"/>
</dbReference>
<feature type="domain" description="GTD-binding" evidence="8">
    <location>
        <begin position="235"/>
        <end position="332"/>
    </location>
</feature>
<name>A0AA38SYJ2_9ASTR</name>
<evidence type="ECO:0000313" key="10">
    <source>
        <dbReference type="Proteomes" id="UP001172457"/>
    </source>
</evidence>
<evidence type="ECO:0000313" key="9">
    <source>
        <dbReference type="EMBL" id="KAJ9541557.1"/>
    </source>
</evidence>
<dbReference type="InterPro" id="IPR007656">
    <property type="entry name" value="GTD-bd"/>
</dbReference>
<dbReference type="PROSITE" id="PS51775">
    <property type="entry name" value="GTD_BINDING"/>
    <property type="match status" value="1"/>
</dbReference>
<dbReference type="Proteomes" id="UP001172457">
    <property type="component" value="Chromosome 7"/>
</dbReference>
<dbReference type="Pfam" id="PF04576">
    <property type="entry name" value="Zein-binding"/>
    <property type="match status" value="1"/>
</dbReference>
<keyword evidence="2 7" id="KW-0812">Transmembrane</keyword>
<reference evidence="9" key="1">
    <citation type="submission" date="2023-03" db="EMBL/GenBank/DDBJ databases">
        <title>Chromosome-scale reference genome and RAD-based genetic map of yellow starthistle (Centaurea solstitialis) reveal putative structural variation and QTLs associated with invader traits.</title>
        <authorList>
            <person name="Reatini B."/>
            <person name="Cang F.A."/>
            <person name="Jiang Q."/>
            <person name="Mckibben M.T.W."/>
            <person name="Barker M.S."/>
            <person name="Rieseberg L.H."/>
            <person name="Dlugosch K.M."/>
        </authorList>
    </citation>
    <scope>NUCLEOTIDE SEQUENCE</scope>
    <source>
        <strain evidence="9">CAN-66</strain>
        <tissue evidence="9">Leaf</tissue>
    </source>
</reference>
<dbReference type="EMBL" id="JARYMX010000007">
    <property type="protein sequence ID" value="KAJ9541557.1"/>
    <property type="molecule type" value="Genomic_DNA"/>
</dbReference>